<keyword evidence="2" id="KW-0813">Transport</keyword>
<feature type="transmembrane region" description="Helical" evidence="6">
    <location>
        <begin position="145"/>
        <end position="167"/>
    </location>
</feature>
<dbReference type="InterPro" id="IPR001958">
    <property type="entry name" value="Tet-R_TetA/multi-R_MdtG-like"/>
</dbReference>
<dbReference type="SUPFAM" id="SSF103473">
    <property type="entry name" value="MFS general substrate transporter"/>
    <property type="match status" value="1"/>
</dbReference>
<dbReference type="PANTHER" id="PTHR23504">
    <property type="entry name" value="MAJOR FACILITATOR SUPERFAMILY DOMAIN-CONTAINING PROTEIN 10"/>
    <property type="match status" value="1"/>
</dbReference>
<feature type="transmembrane region" description="Helical" evidence="6">
    <location>
        <begin position="354"/>
        <end position="374"/>
    </location>
</feature>
<protein>
    <submittedName>
        <fullName evidence="8">Uncharacterized protein LOC104747494</fullName>
    </submittedName>
</protein>
<keyword evidence="3 6" id="KW-0812">Transmembrane</keyword>
<evidence type="ECO:0000256" key="3">
    <source>
        <dbReference type="ARBA" id="ARBA00022692"/>
    </source>
</evidence>
<evidence type="ECO:0000313" key="8">
    <source>
        <dbReference type="RefSeq" id="XP_010467435.1"/>
    </source>
</evidence>
<dbReference type="CDD" id="cd17330">
    <property type="entry name" value="MFS_SLC46_TetA_like"/>
    <property type="match status" value="1"/>
</dbReference>
<feature type="transmembrane region" description="Helical" evidence="6">
    <location>
        <begin position="419"/>
        <end position="443"/>
    </location>
</feature>
<dbReference type="Proteomes" id="UP000694864">
    <property type="component" value="Chromosome 15"/>
</dbReference>
<gene>
    <name evidence="8" type="primary">LOC104747494</name>
</gene>
<evidence type="ECO:0000256" key="1">
    <source>
        <dbReference type="ARBA" id="ARBA00004141"/>
    </source>
</evidence>
<keyword evidence="7" id="KW-1185">Reference proteome</keyword>
<evidence type="ECO:0000256" key="4">
    <source>
        <dbReference type="ARBA" id="ARBA00022989"/>
    </source>
</evidence>
<dbReference type="GeneID" id="104747494"/>
<organism evidence="7 8">
    <name type="scientific">Camelina sativa</name>
    <name type="common">False flax</name>
    <name type="synonym">Myagrum sativum</name>
    <dbReference type="NCBI Taxonomy" id="90675"/>
    <lineage>
        <taxon>Eukaryota</taxon>
        <taxon>Viridiplantae</taxon>
        <taxon>Streptophyta</taxon>
        <taxon>Embryophyta</taxon>
        <taxon>Tracheophyta</taxon>
        <taxon>Spermatophyta</taxon>
        <taxon>Magnoliopsida</taxon>
        <taxon>eudicotyledons</taxon>
        <taxon>Gunneridae</taxon>
        <taxon>Pentapetalae</taxon>
        <taxon>rosids</taxon>
        <taxon>malvids</taxon>
        <taxon>Brassicales</taxon>
        <taxon>Brassicaceae</taxon>
        <taxon>Camelineae</taxon>
        <taxon>Camelina</taxon>
    </lineage>
</organism>
<evidence type="ECO:0000313" key="7">
    <source>
        <dbReference type="Proteomes" id="UP000694864"/>
    </source>
</evidence>
<comment type="subcellular location">
    <subcellularLocation>
        <location evidence="1">Membrane</location>
        <topology evidence="1">Multi-pass membrane protein</topology>
    </subcellularLocation>
</comment>
<dbReference type="InterPro" id="IPR011701">
    <property type="entry name" value="MFS"/>
</dbReference>
<feature type="transmembrane region" description="Helical" evidence="6">
    <location>
        <begin position="173"/>
        <end position="191"/>
    </location>
</feature>
<accession>A0ABM0W904</accession>
<feature type="transmembrane region" description="Helical" evidence="6">
    <location>
        <begin position="395"/>
        <end position="413"/>
    </location>
</feature>
<feature type="transmembrane region" description="Helical" evidence="6">
    <location>
        <begin position="261"/>
        <end position="286"/>
    </location>
</feature>
<name>A0ABM0W904_CAMSA</name>
<sequence length="473" mass="51923">MEEYRLGELRHILTTVFLSGFADFLLRPVITDVTVAAVCAGQKDSCSLAVYLTGVQQVAVGLGTMFMMPVIGNFADRYGIKILLTLPMCLSILPPAILGYRRDTSFFYAYYIIKSLFDMVCEGTVDCLAYAYVAKNVHGRKRISMFGVLAGVRSISGVCATFSARFLPIASTFQVSAMSLFVGLVYMRIFLKERLHNNDDYNYEEEVGHGGGRNDQEVHDGGNLKMLAEPILRDAPIKTHVFNTNYSSLKDMVSLIKNSTILIQALVVTFFATFSQSGMGSAFMYFLKARFGFNKNDFAELLLLVNIIGSISQLFILPILVSAIGERKVLSTGLLMEFLNAACLSVAWSAWVPYATTLLVPGVMFVMPSVCGIASRQVGSSEQGKVQGCISGVKAFAGVVAPFLFSPLTALFLSENAPFYFPGFSLLCVAFSLMIGFLQSLLIKEHPPLLLTNITINNPSEVQQEIYHEAYVS</sequence>
<evidence type="ECO:0000256" key="2">
    <source>
        <dbReference type="ARBA" id="ARBA00022448"/>
    </source>
</evidence>
<reference evidence="7" key="1">
    <citation type="journal article" date="2014" name="Nat. Commun.">
        <title>The emerging biofuel crop Camelina sativa retains a highly undifferentiated hexaploid genome structure.</title>
        <authorList>
            <person name="Kagale S."/>
            <person name="Koh C."/>
            <person name="Nixon J."/>
            <person name="Bollina V."/>
            <person name="Clarke W.E."/>
            <person name="Tuteja R."/>
            <person name="Spillane C."/>
            <person name="Robinson S.J."/>
            <person name="Links M.G."/>
            <person name="Clarke C."/>
            <person name="Higgins E.E."/>
            <person name="Huebert T."/>
            <person name="Sharpe A.G."/>
            <person name="Parkin I.A."/>
        </authorList>
    </citation>
    <scope>NUCLEOTIDE SEQUENCE [LARGE SCALE GENOMIC DNA]</scope>
    <source>
        <strain evidence="7">cv. DH55</strain>
    </source>
</reference>
<dbReference type="Gene3D" id="1.20.1250.20">
    <property type="entry name" value="MFS general substrate transporter like domains"/>
    <property type="match status" value="1"/>
</dbReference>
<feature type="transmembrane region" description="Helical" evidence="6">
    <location>
        <begin position="78"/>
        <end position="97"/>
    </location>
</feature>
<dbReference type="RefSeq" id="XP_010467435.1">
    <property type="nucleotide sequence ID" value="XM_010469133.1"/>
</dbReference>
<reference evidence="8" key="2">
    <citation type="submission" date="2025-08" db="UniProtKB">
        <authorList>
            <consortium name="RefSeq"/>
        </authorList>
    </citation>
    <scope>IDENTIFICATION</scope>
    <source>
        <tissue evidence="8">Leaf</tissue>
    </source>
</reference>
<dbReference type="PRINTS" id="PR01035">
    <property type="entry name" value="TCRTETA"/>
</dbReference>
<evidence type="ECO:0000256" key="5">
    <source>
        <dbReference type="ARBA" id="ARBA00023136"/>
    </source>
</evidence>
<feature type="transmembrane region" description="Helical" evidence="6">
    <location>
        <begin position="50"/>
        <end position="71"/>
    </location>
</feature>
<dbReference type="InterPro" id="IPR036259">
    <property type="entry name" value="MFS_trans_sf"/>
</dbReference>
<dbReference type="Pfam" id="PF07690">
    <property type="entry name" value="MFS_1"/>
    <property type="match status" value="1"/>
</dbReference>
<evidence type="ECO:0000256" key="6">
    <source>
        <dbReference type="SAM" id="Phobius"/>
    </source>
</evidence>
<keyword evidence="5 6" id="KW-0472">Membrane</keyword>
<proteinExistence type="predicted"/>
<feature type="transmembrane region" description="Helical" evidence="6">
    <location>
        <begin position="298"/>
        <end position="317"/>
    </location>
</feature>
<keyword evidence="4 6" id="KW-1133">Transmembrane helix</keyword>
<dbReference type="PANTHER" id="PTHR23504:SF119">
    <property type="entry name" value="MAJOR FACILITATOR SUPERFAMILY PROTEIN"/>
    <property type="match status" value="1"/>
</dbReference>